<dbReference type="GO" id="GO:0006741">
    <property type="term" value="P:NADP+ biosynthetic process"/>
    <property type="evidence" value="ECO:0007669"/>
    <property type="project" value="InterPro"/>
</dbReference>
<evidence type="ECO:0000313" key="1">
    <source>
        <dbReference type="EMBL" id="GAH61679.1"/>
    </source>
</evidence>
<dbReference type="Gene3D" id="3.40.50.10330">
    <property type="entry name" value="Probable inorganic polyphosphate/atp-NAD kinase, domain 1"/>
    <property type="match status" value="1"/>
</dbReference>
<dbReference type="PANTHER" id="PTHR40697:SF2">
    <property type="entry name" value="ATP-NAD KINASE-RELATED"/>
    <property type="match status" value="1"/>
</dbReference>
<feature type="non-terminal residue" evidence="1">
    <location>
        <position position="1"/>
    </location>
</feature>
<dbReference type="InterPro" id="IPR017438">
    <property type="entry name" value="ATP-NAD_kinase_N"/>
</dbReference>
<sequence>PIAGMGGSVGLKGTDGDIYKRAIKMGAQPITPKRLNELLFKLENKEDIFFFVAPGKMGADIIKNKGFKFSTIGEIGKDTSAEDTKRIAKMMLEENIDLLIFCGGDGTARDIFDAIGLRKTVVAIPSGVKMFSSVFALNPRAAAEMVDTFVKGTDTQEKEVLDINEDSFRKGILDSRLYGYLKVPNVKRLLQSGKIGSKINKTAAENKVEIADHVIENMKDDILYLMGPGTTVKAITDALNLPKTLLGIDAIYNNKRVGEDLNEEGILRLLDKYNNVEIIVSPIGGQGFIFGRGNKQ</sequence>
<dbReference type="GO" id="GO:0003951">
    <property type="term" value="F:NAD+ kinase activity"/>
    <property type="evidence" value="ECO:0007669"/>
    <property type="project" value="InterPro"/>
</dbReference>
<accession>X1I6F0</accession>
<gene>
    <name evidence="1" type="ORF">S03H2_29337</name>
</gene>
<name>X1I6F0_9ZZZZ</name>
<feature type="non-terminal residue" evidence="1">
    <location>
        <position position="296"/>
    </location>
</feature>
<dbReference type="AlphaFoldDB" id="X1I6F0"/>
<comment type="caution">
    <text evidence="1">The sequence shown here is derived from an EMBL/GenBank/DDBJ whole genome shotgun (WGS) entry which is preliminary data.</text>
</comment>
<reference evidence="1" key="1">
    <citation type="journal article" date="2014" name="Front. Microbiol.">
        <title>High frequency of phylogenetically diverse reductive dehalogenase-homologous genes in deep subseafloor sedimentary metagenomes.</title>
        <authorList>
            <person name="Kawai M."/>
            <person name="Futagami T."/>
            <person name="Toyoda A."/>
            <person name="Takaki Y."/>
            <person name="Nishi S."/>
            <person name="Hori S."/>
            <person name="Arai W."/>
            <person name="Tsubouchi T."/>
            <person name="Morono Y."/>
            <person name="Uchiyama I."/>
            <person name="Ito T."/>
            <person name="Fujiyama A."/>
            <person name="Inagaki F."/>
            <person name="Takami H."/>
        </authorList>
    </citation>
    <scope>NUCLEOTIDE SEQUENCE</scope>
    <source>
        <strain evidence="1">Expedition CK06-06</strain>
    </source>
</reference>
<evidence type="ECO:0008006" key="2">
    <source>
        <dbReference type="Google" id="ProtNLM"/>
    </source>
</evidence>
<dbReference type="EMBL" id="BARU01017702">
    <property type="protein sequence ID" value="GAH61679.1"/>
    <property type="molecule type" value="Genomic_DNA"/>
</dbReference>
<dbReference type="InterPro" id="IPR039065">
    <property type="entry name" value="AcoX-like"/>
</dbReference>
<dbReference type="SUPFAM" id="SSF111331">
    <property type="entry name" value="NAD kinase/diacylglycerol kinase-like"/>
    <property type="match status" value="1"/>
</dbReference>
<dbReference type="InterPro" id="IPR016064">
    <property type="entry name" value="NAD/diacylglycerol_kinase_sf"/>
</dbReference>
<dbReference type="Pfam" id="PF20143">
    <property type="entry name" value="NAD_kinase_C"/>
    <property type="match status" value="1"/>
</dbReference>
<proteinExistence type="predicted"/>
<dbReference type="InterPro" id="IPR002504">
    <property type="entry name" value="NADK"/>
</dbReference>
<dbReference type="Pfam" id="PF01513">
    <property type="entry name" value="NAD_kinase"/>
    <property type="match status" value="1"/>
</dbReference>
<organism evidence="1">
    <name type="scientific">marine sediment metagenome</name>
    <dbReference type="NCBI Taxonomy" id="412755"/>
    <lineage>
        <taxon>unclassified sequences</taxon>
        <taxon>metagenomes</taxon>
        <taxon>ecological metagenomes</taxon>
    </lineage>
</organism>
<protein>
    <recommendedName>
        <fullName evidence="2">ATP-NAD kinase</fullName>
    </recommendedName>
</protein>
<dbReference type="PANTHER" id="PTHR40697">
    <property type="entry name" value="ACETOIN CATABOLISM PROTEIN X"/>
    <property type="match status" value="1"/>
</dbReference>